<reference evidence="3" key="1">
    <citation type="submission" date="2021-12" db="EMBL/GenBank/DDBJ databases">
        <authorList>
            <person name="King R."/>
        </authorList>
    </citation>
    <scope>NUCLEOTIDE SEQUENCE</scope>
</reference>
<evidence type="ECO:0000259" key="2">
    <source>
        <dbReference type="Pfam" id="PF08947"/>
    </source>
</evidence>
<evidence type="ECO:0000313" key="3">
    <source>
        <dbReference type="EMBL" id="CAH0390033.1"/>
    </source>
</evidence>
<accession>A0A9P0AEE9</accession>
<dbReference type="EMBL" id="OU963866">
    <property type="protein sequence ID" value="CAH0390033.1"/>
    <property type="molecule type" value="Genomic_DNA"/>
</dbReference>
<dbReference type="Gene3D" id="3.30.505.10">
    <property type="entry name" value="SH2 domain"/>
    <property type="match status" value="1"/>
</dbReference>
<dbReference type="InterPro" id="IPR015042">
    <property type="entry name" value="BPS-dom"/>
</dbReference>
<sequence length="119" mass="13055">MDFTGSVGRIVEDPKEAKAIAVAEGNSWRRRWRTNPRPSVSRSGSGLGQALEPGIHTIDPSSEAVCFSLDNGATKFYDLLQLVEFYQLNAGCLPTRLTHYIVQSSAGPRYSDKSSTESF</sequence>
<proteinExistence type="predicted"/>
<protein>
    <recommendedName>
        <fullName evidence="2">BPS (Between PH and SH2) domain-containing protein</fullName>
    </recommendedName>
</protein>
<evidence type="ECO:0000256" key="1">
    <source>
        <dbReference type="SAM" id="MobiDB-lite"/>
    </source>
</evidence>
<gene>
    <name evidence="3" type="ORF">BEMITA_LOCUS8797</name>
</gene>
<dbReference type="Pfam" id="PF08947">
    <property type="entry name" value="BPS"/>
    <property type="match status" value="1"/>
</dbReference>
<dbReference type="Proteomes" id="UP001152759">
    <property type="component" value="Chromosome 5"/>
</dbReference>
<keyword evidence="4" id="KW-1185">Reference proteome</keyword>
<dbReference type="SUPFAM" id="SSF55550">
    <property type="entry name" value="SH2 domain"/>
    <property type="match status" value="1"/>
</dbReference>
<name>A0A9P0AEE9_BEMTA</name>
<organism evidence="3 4">
    <name type="scientific">Bemisia tabaci</name>
    <name type="common">Sweetpotato whitefly</name>
    <name type="synonym">Aleurodes tabaci</name>
    <dbReference type="NCBI Taxonomy" id="7038"/>
    <lineage>
        <taxon>Eukaryota</taxon>
        <taxon>Metazoa</taxon>
        <taxon>Ecdysozoa</taxon>
        <taxon>Arthropoda</taxon>
        <taxon>Hexapoda</taxon>
        <taxon>Insecta</taxon>
        <taxon>Pterygota</taxon>
        <taxon>Neoptera</taxon>
        <taxon>Paraneoptera</taxon>
        <taxon>Hemiptera</taxon>
        <taxon>Sternorrhyncha</taxon>
        <taxon>Aleyrodoidea</taxon>
        <taxon>Aleyrodidae</taxon>
        <taxon>Aleyrodinae</taxon>
        <taxon>Bemisia</taxon>
    </lineage>
</organism>
<feature type="region of interest" description="Disordered" evidence="1">
    <location>
        <begin position="32"/>
        <end position="53"/>
    </location>
</feature>
<evidence type="ECO:0000313" key="4">
    <source>
        <dbReference type="Proteomes" id="UP001152759"/>
    </source>
</evidence>
<dbReference type="InterPro" id="IPR036860">
    <property type="entry name" value="SH2_dom_sf"/>
</dbReference>
<feature type="domain" description="BPS (Between PH and SH2)" evidence="2">
    <location>
        <begin position="1"/>
        <end position="31"/>
    </location>
</feature>
<dbReference type="AlphaFoldDB" id="A0A9P0AEE9"/>